<evidence type="ECO:0000256" key="6">
    <source>
        <dbReference type="ARBA" id="ARBA00023136"/>
    </source>
</evidence>
<dbReference type="SUPFAM" id="SSF89069">
    <property type="entry name" value="N-terminal, cytoplasmic domain of anti-sigmaE factor RseA"/>
    <property type="match status" value="1"/>
</dbReference>
<dbReference type="InterPro" id="IPR005573">
    <property type="entry name" value="Anti-sigma_E_RseA_C"/>
</dbReference>
<dbReference type="OrthoDB" id="6194196at2"/>
<comment type="subcellular location">
    <subcellularLocation>
        <location evidence="7">Cell inner membrane</location>
    </subcellularLocation>
    <subcellularLocation>
        <location evidence="1">Cell membrane</location>
        <topology evidence="1">Single-pass membrane protein</topology>
    </subcellularLocation>
</comment>
<feature type="domain" description="Anti sigma-E protein RseA C-terminal" evidence="9">
    <location>
        <begin position="129"/>
        <end position="185"/>
    </location>
</feature>
<keyword evidence="3 7" id="KW-1003">Cell membrane</keyword>
<evidence type="ECO:0000259" key="9">
    <source>
        <dbReference type="Pfam" id="PF03873"/>
    </source>
</evidence>
<evidence type="ECO:0000256" key="4">
    <source>
        <dbReference type="ARBA" id="ARBA00022692"/>
    </source>
</evidence>
<dbReference type="InterPro" id="IPR026279">
    <property type="entry name" value="RseA"/>
</dbReference>
<dbReference type="PANTHER" id="PTHR38104:SF1">
    <property type="entry name" value="ANTI-SIGMA-E FACTOR RSEA"/>
    <property type="match status" value="1"/>
</dbReference>
<reference evidence="10 11" key="1">
    <citation type="submission" date="2018-09" db="EMBL/GenBank/DDBJ databases">
        <title>Phylogeny of the Shewanellaceae, and recommendation for two new genera, Pseudoshewanella and Parashewanella.</title>
        <authorList>
            <person name="Wang G."/>
        </authorList>
    </citation>
    <scope>NUCLEOTIDE SEQUENCE [LARGE SCALE GENOMIC DNA]</scope>
    <source>
        <strain evidence="10 11">C51</strain>
    </source>
</reference>
<evidence type="ECO:0000313" key="10">
    <source>
        <dbReference type="EMBL" id="RLV57918.1"/>
    </source>
</evidence>
<accession>A0A3L8PU27</accession>
<proteinExistence type="inferred from homology"/>
<dbReference type="AlphaFoldDB" id="A0A3L8PU27"/>
<dbReference type="GO" id="GO:0005886">
    <property type="term" value="C:plasma membrane"/>
    <property type="evidence" value="ECO:0007669"/>
    <property type="project" value="UniProtKB-SubCell"/>
</dbReference>
<organism evidence="10 11">
    <name type="scientific">Parashewanella curva</name>
    <dbReference type="NCBI Taxonomy" id="2338552"/>
    <lineage>
        <taxon>Bacteria</taxon>
        <taxon>Pseudomonadati</taxon>
        <taxon>Pseudomonadota</taxon>
        <taxon>Gammaproteobacteria</taxon>
        <taxon>Alteromonadales</taxon>
        <taxon>Shewanellaceae</taxon>
        <taxon>Parashewanella</taxon>
    </lineage>
</organism>
<dbReference type="InterPro" id="IPR005572">
    <property type="entry name" value="Anti-sigma_E_RseA_N"/>
</dbReference>
<evidence type="ECO:0000259" key="8">
    <source>
        <dbReference type="Pfam" id="PF03872"/>
    </source>
</evidence>
<sequence>MDKLDQEWLSAAVDGDIDEQAIKALSNDSYAQDKWCNYHLIGDAIRDELPDAIPLDLTAGIASALESEPELLVPQTPETKVTVEEPLVANAKVVPLFKQVGQYAIAASVAVMAVIGVQNYQQVEQENHPSPVLNTLPIMGSASPVSLQAEPSSNAVSAQEYNEQLQEQRRRINAYLQDHLLQQRLNSNSSLSQNSDN</sequence>
<evidence type="ECO:0000256" key="2">
    <source>
        <dbReference type="ARBA" id="ARBA00005837"/>
    </source>
</evidence>
<keyword evidence="7" id="KW-0997">Cell inner membrane</keyword>
<dbReference type="Proteomes" id="UP000281474">
    <property type="component" value="Unassembled WGS sequence"/>
</dbReference>
<feature type="domain" description="Anti sigma-E protein RseA N-terminal" evidence="8">
    <location>
        <begin position="6"/>
        <end position="79"/>
    </location>
</feature>
<dbReference type="Pfam" id="PF03873">
    <property type="entry name" value="RseA_C"/>
    <property type="match status" value="1"/>
</dbReference>
<comment type="similarity">
    <text evidence="2 7">Belongs to the RseA family.</text>
</comment>
<protein>
    <recommendedName>
        <fullName evidence="7">Anti-sigma-E factor RseA</fullName>
    </recommendedName>
    <alternativeName>
        <fullName evidence="7">Regulator of SigE</fullName>
    </alternativeName>
    <alternativeName>
        <fullName evidence="7">Sigma-E anti-sigma factor RseA</fullName>
    </alternativeName>
    <alternativeName>
        <fullName evidence="7">Sigma-E factor negative regulatory protein</fullName>
    </alternativeName>
</protein>
<keyword evidence="6 7" id="KW-0472">Membrane</keyword>
<dbReference type="RefSeq" id="WP_121840747.1">
    <property type="nucleotide sequence ID" value="NZ_ML014868.1"/>
</dbReference>
<dbReference type="PANTHER" id="PTHR38104">
    <property type="match status" value="1"/>
</dbReference>
<comment type="subunit">
    <text evidence="7">Interacts 1:1 with ECF RNA polymerase sigma-E (RpoE); this inhibits the interaction of sigma-E with the RNA polymerase catalytic core and leads to a decreased expression of sigma-E-regulated genes. Interacts with RseB.</text>
</comment>
<comment type="function">
    <text evidence="7">An anti-sigma factor for extracytoplasmic function (ECF) sigma factor sigma-E (RpoE). ECF sigma factors are held in an inactive form by an anti-sigma factor until released by regulated intramembrane proteolysis (RIP). RIP occurs when an extracytoplasmic signal triggers a concerted proteolytic cascade to transmit information and elicit cellular responses. The membrane-spanning regulatory substrate protein is first cut periplasmically (site-1 protease, S1P, DegS), then within the membrane itself (site-2 protease, S2P, RseP), while cytoplasmic proteases finish degrading the anti-sigma factor, liberating sigma-E.</text>
</comment>
<evidence type="ECO:0000256" key="3">
    <source>
        <dbReference type="ARBA" id="ARBA00022475"/>
    </source>
</evidence>
<name>A0A3L8PU27_9GAMM</name>
<evidence type="ECO:0000256" key="1">
    <source>
        <dbReference type="ARBA" id="ARBA00004162"/>
    </source>
</evidence>
<gene>
    <name evidence="10" type="ORF">D5018_20000</name>
</gene>
<keyword evidence="11" id="KW-1185">Reference proteome</keyword>
<dbReference type="InterPro" id="IPR052383">
    <property type="entry name" value="Anti-sigma-E_RseA-like"/>
</dbReference>
<dbReference type="PIRSF" id="PIRSF016938">
    <property type="entry name" value="RseA"/>
    <property type="match status" value="1"/>
</dbReference>
<comment type="caution">
    <text evidence="10">The sequence shown here is derived from an EMBL/GenBank/DDBJ whole genome shotgun (WGS) entry which is preliminary data.</text>
</comment>
<dbReference type="Pfam" id="PF03872">
    <property type="entry name" value="RseA_N"/>
    <property type="match status" value="1"/>
</dbReference>
<dbReference type="GO" id="GO:0016989">
    <property type="term" value="F:sigma factor antagonist activity"/>
    <property type="evidence" value="ECO:0007669"/>
    <property type="project" value="InterPro"/>
</dbReference>
<evidence type="ECO:0000256" key="5">
    <source>
        <dbReference type="ARBA" id="ARBA00022989"/>
    </source>
</evidence>
<keyword evidence="4" id="KW-0812">Transmembrane</keyword>
<dbReference type="InterPro" id="IPR036147">
    <property type="entry name" value="Anti-sigma_E_RseA_N_sf"/>
</dbReference>
<dbReference type="CDD" id="cd16328">
    <property type="entry name" value="RseA_N"/>
    <property type="match status" value="1"/>
</dbReference>
<keyword evidence="5" id="KW-1133">Transmembrane helix</keyword>
<evidence type="ECO:0000256" key="7">
    <source>
        <dbReference type="PIRNR" id="PIRNR016938"/>
    </source>
</evidence>
<dbReference type="Gene3D" id="1.10.10.880">
    <property type="entry name" value="Anti sigma-E protein RseA, N-terminal domain"/>
    <property type="match status" value="1"/>
</dbReference>
<dbReference type="EMBL" id="QZEI01000119">
    <property type="protein sequence ID" value="RLV57918.1"/>
    <property type="molecule type" value="Genomic_DNA"/>
</dbReference>
<evidence type="ECO:0000313" key="11">
    <source>
        <dbReference type="Proteomes" id="UP000281474"/>
    </source>
</evidence>